<accession>A0ABN8HNN5</accession>
<keyword evidence="2" id="KW-1185">Reference proteome</keyword>
<gene>
    <name evidence="1" type="ORF">IPOD504_LOCUS1385</name>
</gene>
<dbReference type="Proteomes" id="UP000837857">
    <property type="component" value="Chromosome 10"/>
</dbReference>
<protein>
    <submittedName>
        <fullName evidence="1">Uncharacterized protein</fullName>
    </submittedName>
</protein>
<evidence type="ECO:0000313" key="2">
    <source>
        <dbReference type="Proteomes" id="UP000837857"/>
    </source>
</evidence>
<dbReference type="EMBL" id="OW152822">
    <property type="protein sequence ID" value="CAH2037936.1"/>
    <property type="molecule type" value="Genomic_DNA"/>
</dbReference>
<evidence type="ECO:0000313" key="1">
    <source>
        <dbReference type="EMBL" id="CAH2037936.1"/>
    </source>
</evidence>
<feature type="non-terminal residue" evidence="1">
    <location>
        <position position="116"/>
    </location>
</feature>
<proteinExistence type="predicted"/>
<sequence>MDGLVVNTKERNKITRKQSRVERAVVHWSGSRRVEIGQCGRAIFSRTFSLQRLAWPFAPRRDFPHGGAPSQLAMVFSRAVVRYDPAPPTVRHVYGCTSVRFFGMVRSHRALDTKQN</sequence>
<name>A0ABN8HNN5_9NEOP</name>
<organism evidence="1 2">
    <name type="scientific">Iphiclides podalirius</name>
    <name type="common">scarce swallowtail</name>
    <dbReference type="NCBI Taxonomy" id="110791"/>
    <lineage>
        <taxon>Eukaryota</taxon>
        <taxon>Metazoa</taxon>
        <taxon>Ecdysozoa</taxon>
        <taxon>Arthropoda</taxon>
        <taxon>Hexapoda</taxon>
        <taxon>Insecta</taxon>
        <taxon>Pterygota</taxon>
        <taxon>Neoptera</taxon>
        <taxon>Endopterygota</taxon>
        <taxon>Lepidoptera</taxon>
        <taxon>Glossata</taxon>
        <taxon>Ditrysia</taxon>
        <taxon>Papilionoidea</taxon>
        <taxon>Papilionidae</taxon>
        <taxon>Papilioninae</taxon>
        <taxon>Iphiclides</taxon>
    </lineage>
</organism>
<reference evidence="1" key="1">
    <citation type="submission" date="2022-03" db="EMBL/GenBank/DDBJ databases">
        <authorList>
            <person name="Martin H S."/>
        </authorList>
    </citation>
    <scope>NUCLEOTIDE SEQUENCE</scope>
</reference>